<dbReference type="Proteomes" id="UP000790833">
    <property type="component" value="Unassembled WGS sequence"/>
</dbReference>
<evidence type="ECO:0000313" key="1">
    <source>
        <dbReference type="EMBL" id="KAG7193872.1"/>
    </source>
</evidence>
<proteinExistence type="predicted"/>
<dbReference type="AlphaFoldDB" id="A0A9P7V9J8"/>
<dbReference type="EMBL" id="JAHMUF010000009">
    <property type="protein sequence ID" value="KAG7193872.1"/>
    <property type="molecule type" value="Genomic_DNA"/>
</dbReference>
<sequence length="163" mass="18042">MDSSTIIKYKRSKATYVAYVDLHLKSQQTVQNLVSHLVDVLNGSGGLLLKEVDEDADGIAVPKSEHLDDDDDDIVVPKSEYLDEDDVVVNDASAGADSVKVESVSSDDIRIAVAKDKTTPYANEWLELSDDSMVTSLEFKDYMVLAFAYGDEEFYITEGVYDE</sequence>
<dbReference type="RefSeq" id="XP_043049419.1">
    <property type="nucleotide sequence ID" value="XM_043195714.1"/>
</dbReference>
<evidence type="ECO:0000313" key="2">
    <source>
        <dbReference type="Proteomes" id="UP000790833"/>
    </source>
</evidence>
<protein>
    <submittedName>
        <fullName evidence="1">Uncharacterized protein</fullName>
    </submittedName>
</protein>
<dbReference type="GeneID" id="66118444"/>
<comment type="caution">
    <text evidence="1">The sequence shown here is derived from an EMBL/GenBank/DDBJ whole genome shotgun (WGS) entry which is preliminary data.</text>
</comment>
<accession>A0A9P7V9J8</accession>
<keyword evidence="2" id="KW-1185">Reference proteome</keyword>
<organism evidence="1 2">
    <name type="scientific">Scheffersomyces spartinae</name>
    <dbReference type="NCBI Taxonomy" id="45513"/>
    <lineage>
        <taxon>Eukaryota</taxon>
        <taxon>Fungi</taxon>
        <taxon>Dikarya</taxon>
        <taxon>Ascomycota</taxon>
        <taxon>Saccharomycotina</taxon>
        <taxon>Pichiomycetes</taxon>
        <taxon>Debaryomycetaceae</taxon>
        <taxon>Scheffersomyces</taxon>
    </lineage>
</organism>
<reference evidence="1" key="1">
    <citation type="submission" date="2021-03" db="EMBL/GenBank/DDBJ databases">
        <authorList>
            <person name="Palmer J.M."/>
        </authorList>
    </citation>
    <scope>NUCLEOTIDE SEQUENCE</scope>
    <source>
        <strain evidence="1">ARV_011</strain>
    </source>
</reference>
<dbReference type="OrthoDB" id="4079690at2759"/>
<gene>
    <name evidence="1" type="ORF">KQ657_005070</name>
</gene>
<name>A0A9P7V9J8_9ASCO</name>